<proteinExistence type="predicted"/>
<protein>
    <submittedName>
        <fullName evidence="2">Uncharacterized protein</fullName>
    </submittedName>
</protein>
<feature type="compositionally biased region" description="Basic and acidic residues" evidence="1">
    <location>
        <begin position="481"/>
        <end position="492"/>
    </location>
</feature>
<feature type="compositionally biased region" description="Basic and acidic residues" evidence="1">
    <location>
        <begin position="388"/>
        <end position="400"/>
    </location>
</feature>
<feature type="compositionally biased region" description="Pro residues" evidence="1">
    <location>
        <begin position="196"/>
        <end position="206"/>
    </location>
</feature>
<feature type="compositionally biased region" description="Low complexity" evidence="1">
    <location>
        <begin position="460"/>
        <end position="476"/>
    </location>
</feature>
<feature type="compositionally biased region" description="Low complexity" evidence="1">
    <location>
        <begin position="504"/>
        <end position="521"/>
    </location>
</feature>
<feature type="compositionally biased region" description="Basic and acidic residues" evidence="1">
    <location>
        <begin position="92"/>
        <end position="104"/>
    </location>
</feature>
<dbReference type="EMBL" id="GQ153663">
    <property type="protein sequence ID" value="ACS87824.1"/>
    <property type="molecule type" value="Genomic_DNA"/>
</dbReference>
<feature type="compositionally biased region" description="Basic and acidic residues" evidence="1">
    <location>
        <begin position="73"/>
        <end position="84"/>
    </location>
</feature>
<feature type="compositionally biased region" description="Basic and acidic residues" evidence="1">
    <location>
        <begin position="336"/>
        <end position="346"/>
    </location>
</feature>
<feature type="compositionally biased region" description="Polar residues" evidence="1">
    <location>
        <begin position="428"/>
        <end position="437"/>
    </location>
</feature>
<gene>
    <name evidence="2" type="ORF">CDFL5P16_10</name>
</gene>
<feature type="compositionally biased region" description="Low complexity" evidence="1">
    <location>
        <begin position="551"/>
        <end position="564"/>
    </location>
</feature>
<sequence length="564" mass="57323">MGGCCSASGTANGATPSPGAPPPRDKAAKAAMTPASTADAKAPPAAAAPGKKAPAAAATSKAAEASPPAAAAHPEKKEEVEKKAPPAAAAKDAPKEEAATKADTFHPAPPPFAAAAAASSPDAEKPAEPPRSPPPPPPSSPAVPEPEPAHAKHEDDHHASAPHAHESSTAHLGGTPTSTQETKEFNSGGEAEVTHTPPPPPPPPPAAAAAAAEPETKAERPALEFALPPPAVESATPVNITPERVPAPRFAPHEAADEADNTRGPSTARIEEVPPTPVRESANGVAKSLPADDARVLQRVPPPPPPPLSAKATETPTEAEADRESKVEKSTPLADILRRQQEEKQRYPTALTTDAKDDAPLEISMEEDRHEASSGAAAASKYVDPNATDDKAPQEHRAMDKAAPMPVSAATSVDTRFVPTPDPHMATTRASSTTHSQRFAVPSADASSDEGGAHDKRANSAESNNSGASSVASVSSKSKKVKETSDSSEARDTFTMADAPPQPNAVAAAAAAATWDPKAAAGTTENATVETRALRPAEASRPPHHSPLQPPLSSSTATNASTTS</sequence>
<organism evidence="2">
    <name type="scientific">Angomonas deanei</name>
    <dbReference type="NCBI Taxonomy" id="59799"/>
    <lineage>
        <taxon>Eukaryota</taxon>
        <taxon>Discoba</taxon>
        <taxon>Euglenozoa</taxon>
        <taxon>Kinetoplastea</taxon>
        <taxon>Metakinetoplastina</taxon>
        <taxon>Trypanosomatida</taxon>
        <taxon>Trypanosomatidae</taxon>
        <taxon>Strigomonadinae</taxon>
        <taxon>Angomonas</taxon>
    </lineage>
</organism>
<dbReference type="PRINTS" id="PR01217">
    <property type="entry name" value="PRICHEXTENSN"/>
</dbReference>
<evidence type="ECO:0000313" key="2">
    <source>
        <dbReference type="EMBL" id="ACS87824.1"/>
    </source>
</evidence>
<feature type="compositionally biased region" description="Pro residues" evidence="1">
    <location>
        <begin position="129"/>
        <end position="146"/>
    </location>
</feature>
<feature type="compositionally biased region" description="Low complexity" evidence="1">
    <location>
        <begin position="29"/>
        <end position="72"/>
    </location>
</feature>
<name>C6K3N5_9TRYP</name>
<feature type="region of interest" description="Disordered" evidence="1">
    <location>
        <begin position="1"/>
        <end position="564"/>
    </location>
</feature>
<dbReference type="AlphaFoldDB" id="C6K3N5"/>
<evidence type="ECO:0000256" key="1">
    <source>
        <dbReference type="SAM" id="MobiDB-lite"/>
    </source>
</evidence>
<reference evidence="2" key="1">
    <citation type="submission" date="2009-05" db="EMBL/GenBank/DDBJ databases">
        <title>The evolution of amastin surface glycoproteins in trypanosomatid parasites.</title>
        <authorList>
            <person name="Jackson A.P."/>
        </authorList>
    </citation>
    <scope>NUCLEOTIDE SEQUENCE</scope>
    <source>
        <strain evidence="2">ATCC 30255</strain>
    </source>
</reference>
<feature type="compositionally biased region" description="Basic and acidic residues" evidence="1">
    <location>
        <begin position="147"/>
        <end position="168"/>
    </location>
</feature>
<feature type="compositionally biased region" description="Basic and acidic residues" evidence="1">
    <location>
        <begin position="320"/>
        <end position="329"/>
    </location>
</feature>
<accession>C6K3N5</accession>